<keyword evidence="3" id="KW-1185">Reference proteome</keyword>
<dbReference type="InterPro" id="IPR032109">
    <property type="entry name" value="Big_3_5"/>
</dbReference>
<organism evidence="2 3">
    <name type="scientific">Aquimonas voraii</name>
    <dbReference type="NCBI Taxonomy" id="265719"/>
    <lineage>
        <taxon>Bacteria</taxon>
        <taxon>Pseudomonadati</taxon>
        <taxon>Pseudomonadota</taxon>
        <taxon>Gammaproteobacteria</taxon>
        <taxon>Lysobacterales</taxon>
        <taxon>Lysobacteraceae</taxon>
        <taxon>Aquimonas</taxon>
    </lineage>
</organism>
<dbReference type="Proteomes" id="UP000199603">
    <property type="component" value="Unassembled WGS sequence"/>
</dbReference>
<feature type="non-terminal residue" evidence="2">
    <location>
        <position position="556"/>
    </location>
</feature>
<protein>
    <submittedName>
        <fullName evidence="2">Ig-like domain (Group 3)</fullName>
    </submittedName>
</protein>
<dbReference type="InterPro" id="IPR013783">
    <property type="entry name" value="Ig-like_fold"/>
</dbReference>
<dbReference type="Gene3D" id="2.60.40.10">
    <property type="entry name" value="Immunoglobulins"/>
    <property type="match status" value="2"/>
</dbReference>
<evidence type="ECO:0000259" key="1">
    <source>
        <dbReference type="Pfam" id="PF16640"/>
    </source>
</evidence>
<feature type="non-terminal residue" evidence="2">
    <location>
        <position position="1"/>
    </location>
</feature>
<sequence>SEDSETLGIAKRATATTLASTPADDQQAGQTVTWTVGVSAVGGAATTPLGGEVFVCPSSAPSCDALSAVCTITLPATSCELSYDLPQTVELVARYAGDDNYATSSSGADSISIEKRDSTIAITSDLSAQTPAGAPVTVAFDVDGGHQTYDGTVTVTATLASPAASASCGPVSVDPATGVGSCVIEGAAGFVRAGSWSVVAEYAGDDNDAASSSAAVTHPVGPATTEIVLVSNPDPSRYGEPFALTATVTSSTGIVPTGQVEFFNHLGVSMGFLPLDASGQATMNAPANLPAGLYSGSSSPFRAFKAVFIENADFDTSVDPSETHTIGAADVALTISSDSPTLAAGAANFSVEVSTQSPAQGAPTGTVSLSIVGPAPSTDVAATCSGLALSASGANSSSASCSRVLAAKGSYAVSATYDNVDGNYADTGSASGQITHVVEGVPTSLSLAATVPPAPVYGQSVDIPFTVGGGVTPFLGTVSVSINGAEICAAVGVDPSTGAGACSAYLPVTAGSYSVSAAYSGDIDEASSTATSSFTVAKQTPTVGLSLGPDPVSAGS</sequence>
<name>A0A1G7AKK0_9GAMM</name>
<reference evidence="2 3" key="1">
    <citation type="submission" date="2016-10" db="EMBL/GenBank/DDBJ databases">
        <authorList>
            <person name="de Groot N.N."/>
        </authorList>
    </citation>
    <scope>NUCLEOTIDE SEQUENCE [LARGE SCALE GENOMIC DNA]</scope>
    <source>
        <strain evidence="2 3">DSM 16957</strain>
    </source>
</reference>
<feature type="domain" description="Bacterial Ig-like" evidence="1">
    <location>
        <begin position="230"/>
        <end position="295"/>
    </location>
</feature>
<proteinExistence type="predicted"/>
<evidence type="ECO:0000313" key="2">
    <source>
        <dbReference type="EMBL" id="SDE15428.1"/>
    </source>
</evidence>
<dbReference type="STRING" id="265719.SAMN04488509_1351"/>
<evidence type="ECO:0000313" key="3">
    <source>
        <dbReference type="Proteomes" id="UP000199603"/>
    </source>
</evidence>
<dbReference type="Pfam" id="PF16640">
    <property type="entry name" value="Big_3_5"/>
    <property type="match status" value="1"/>
</dbReference>
<accession>A0A1G7AKK0</accession>
<dbReference type="EMBL" id="FNAG01000035">
    <property type="protein sequence ID" value="SDE15428.1"/>
    <property type="molecule type" value="Genomic_DNA"/>
</dbReference>
<gene>
    <name evidence="2" type="ORF">SAMN04488509_1351</name>
</gene>
<dbReference type="AlphaFoldDB" id="A0A1G7AKK0"/>